<dbReference type="AlphaFoldDB" id="A0A9D4SXN5"/>
<keyword evidence="1" id="KW-0732">Signal</keyword>
<evidence type="ECO:0000313" key="2">
    <source>
        <dbReference type="EMBL" id="KAH7955913.1"/>
    </source>
</evidence>
<protein>
    <submittedName>
        <fullName evidence="2">Uncharacterized protein</fullName>
    </submittedName>
</protein>
<dbReference type="EMBL" id="JABSTV010001250">
    <property type="protein sequence ID" value="KAH7955913.1"/>
    <property type="molecule type" value="Genomic_DNA"/>
</dbReference>
<name>A0A9D4SXN5_RHISA</name>
<organism evidence="2 3">
    <name type="scientific">Rhipicephalus sanguineus</name>
    <name type="common">Brown dog tick</name>
    <name type="synonym">Ixodes sanguineus</name>
    <dbReference type="NCBI Taxonomy" id="34632"/>
    <lineage>
        <taxon>Eukaryota</taxon>
        <taxon>Metazoa</taxon>
        <taxon>Ecdysozoa</taxon>
        <taxon>Arthropoda</taxon>
        <taxon>Chelicerata</taxon>
        <taxon>Arachnida</taxon>
        <taxon>Acari</taxon>
        <taxon>Parasitiformes</taxon>
        <taxon>Ixodida</taxon>
        <taxon>Ixodoidea</taxon>
        <taxon>Ixodidae</taxon>
        <taxon>Rhipicephalinae</taxon>
        <taxon>Rhipicephalus</taxon>
        <taxon>Rhipicephalus</taxon>
    </lineage>
</organism>
<feature type="signal peptide" evidence="1">
    <location>
        <begin position="1"/>
        <end position="19"/>
    </location>
</feature>
<reference evidence="2" key="2">
    <citation type="submission" date="2021-09" db="EMBL/GenBank/DDBJ databases">
        <authorList>
            <person name="Jia N."/>
            <person name="Wang J."/>
            <person name="Shi W."/>
            <person name="Du L."/>
            <person name="Sun Y."/>
            <person name="Zhan W."/>
            <person name="Jiang J."/>
            <person name="Wang Q."/>
            <person name="Zhang B."/>
            <person name="Ji P."/>
            <person name="Sakyi L.B."/>
            <person name="Cui X."/>
            <person name="Yuan T."/>
            <person name="Jiang B."/>
            <person name="Yang W."/>
            <person name="Lam T.T.-Y."/>
            <person name="Chang Q."/>
            <person name="Ding S."/>
            <person name="Wang X."/>
            <person name="Zhu J."/>
            <person name="Ruan X."/>
            <person name="Zhao L."/>
            <person name="Wei J."/>
            <person name="Que T."/>
            <person name="Du C."/>
            <person name="Cheng J."/>
            <person name="Dai P."/>
            <person name="Han X."/>
            <person name="Huang E."/>
            <person name="Gao Y."/>
            <person name="Liu J."/>
            <person name="Shao H."/>
            <person name="Ye R."/>
            <person name="Li L."/>
            <person name="Wei W."/>
            <person name="Wang X."/>
            <person name="Wang C."/>
            <person name="Huo Q."/>
            <person name="Li W."/>
            <person name="Guo W."/>
            <person name="Chen H."/>
            <person name="Chen S."/>
            <person name="Zhou L."/>
            <person name="Zhou L."/>
            <person name="Ni X."/>
            <person name="Tian J."/>
            <person name="Zhou Y."/>
            <person name="Sheng Y."/>
            <person name="Liu T."/>
            <person name="Pan Y."/>
            <person name="Xia L."/>
            <person name="Li J."/>
            <person name="Zhao F."/>
            <person name="Cao W."/>
        </authorList>
    </citation>
    <scope>NUCLEOTIDE SEQUENCE</scope>
    <source>
        <strain evidence="2">Rsan-2018</strain>
        <tissue evidence="2">Larvae</tissue>
    </source>
</reference>
<evidence type="ECO:0000256" key="1">
    <source>
        <dbReference type="SAM" id="SignalP"/>
    </source>
</evidence>
<evidence type="ECO:0000313" key="3">
    <source>
        <dbReference type="Proteomes" id="UP000821837"/>
    </source>
</evidence>
<sequence>MSVLALRLWIAYLSNAYHALDVCGTVARKDPSKEERLLQNYMKMAAQVTEVFCQVREKHNEALHNVTVLGNKTLPAKVEQVLNKGPKYSYEPRTQRHQLLAMVRTVADRAAEDDKGRLVGDGVASHKRTRQLSALPCDDPFGIGSSSQLVKFMECVEKESGLMAFSIGIEELYYSVPHAELFRKQTANRSAVSLRLFGIFARALQNHGRLLQFEC</sequence>
<accession>A0A9D4SXN5</accession>
<proteinExistence type="predicted"/>
<gene>
    <name evidence="2" type="ORF">HPB52_004984</name>
</gene>
<keyword evidence="3" id="KW-1185">Reference proteome</keyword>
<comment type="caution">
    <text evidence="2">The sequence shown here is derived from an EMBL/GenBank/DDBJ whole genome shotgun (WGS) entry which is preliminary data.</text>
</comment>
<dbReference type="Proteomes" id="UP000821837">
    <property type="component" value="Unassembled WGS sequence"/>
</dbReference>
<feature type="chain" id="PRO_5039390066" evidence="1">
    <location>
        <begin position="20"/>
        <end position="215"/>
    </location>
</feature>
<reference evidence="2" key="1">
    <citation type="journal article" date="2020" name="Cell">
        <title>Large-Scale Comparative Analyses of Tick Genomes Elucidate Their Genetic Diversity and Vector Capacities.</title>
        <authorList>
            <consortium name="Tick Genome and Microbiome Consortium (TIGMIC)"/>
            <person name="Jia N."/>
            <person name="Wang J."/>
            <person name="Shi W."/>
            <person name="Du L."/>
            <person name="Sun Y."/>
            <person name="Zhan W."/>
            <person name="Jiang J.F."/>
            <person name="Wang Q."/>
            <person name="Zhang B."/>
            <person name="Ji P."/>
            <person name="Bell-Sakyi L."/>
            <person name="Cui X.M."/>
            <person name="Yuan T.T."/>
            <person name="Jiang B.G."/>
            <person name="Yang W.F."/>
            <person name="Lam T.T."/>
            <person name="Chang Q.C."/>
            <person name="Ding S.J."/>
            <person name="Wang X.J."/>
            <person name="Zhu J.G."/>
            <person name="Ruan X.D."/>
            <person name="Zhao L."/>
            <person name="Wei J.T."/>
            <person name="Ye R.Z."/>
            <person name="Que T.C."/>
            <person name="Du C.H."/>
            <person name="Zhou Y.H."/>
            <person name="Cheng J.X."/>
            <person name="Dai P.F."/>
            <person name="Guo W.B."/>
            <person name="Han X.H."/>
            <person name="Huang E.J."/>
            <person name="Li L.F."/>
            <person name="Wei W."/>
            <person name="Gao Y.C."/>
            <person name="Liu J.Z."/>
            <person name="Shao H.Z."/>
            <person name="Wang X."/>
            <person name="Wang C.C."/>
            <person name="Yang T.C."/>
            <person name="Huo Q.B."/>
            <person name="Li W."/>
            <person name="Chen H.Y."/>
            <person name="Chen S.E."/>
            <person name="Zhou L.G."/>
            <person name="Ni X.B."/>
            <person name="Tian J.H."/>
            <person name="Sheng Y."/>
            <person name="Liu T."/>
            <person name="Pan Y.S."/>
            <person name="Xia L.Y."/>
            <person name="Li J."/>
            <person name="Zhao F."/>
            <person name="Cao W.C."/>
        </authorList>
    </citation>
    <scope>NUCLEOTIDE SEQUENCE</scope>
    <source>
        <strain evidence="2">Rsan-2018</strain>
    </source>
</reference>